<organism evidence="2">
    <name type="scientific">marine sediment metagenome</name>
    <dbReference type="NCBI Taxonomy" id="412755"/>
    <lineage>
        <taxon>unclassified sequences</taxon>
        <taxon>metagenomes</taxon>
        <taxon>ecological metagenomes</taxon>
    </lineage>
</organism>
<evidence type="ECO:0008006" key="3">
    <source>
        <dbReference type="Google" id="ProtNLM"/>
    </source>
</evidence>
<feature type="transmembrane region" description="Helical" evidence="1">
    <location>
        <begin position="51"/>
        <end position="68"/>
    </location>
</feature>
<gene>
    <name evidence="2" type="ORF">S01H1_81493</name>
</gene>
<name>X0Z3M0_9ZZZZ</name>
<keyword evidence="1" id="KW-0812">Transmembrane</keyword>
<protein>
    <recommendedName>
        <fullName evidence="3">Membrane-bound metal-dependent hydrolase</fullName>
    </recommendedName>
</protein>
<dbReference type="AlphaFoldDB" id="X0Z3M0"/>
<reference evidence="2" key="1">
    <citation type="journal article" date="2014" name="Front. Microbiol.">
        <title>High frequency of phylogenetically diverse reductive dehalogenase-homologous genes in deep subseafloor sedimentary metagenomes.</title>
        <authorList>
            <person name="Kawai M."/>
            <person name="Futagami T."/>
            <person name="Toyoda A."/>
            <person name="Takaki Y."/>
            <person name="Nishi S."/>
            <person name="Hori S."/>
            <person name="Arai W."/>
            <person name="Tsubouchi T."/>
            <person name="Morono Y."/>
            <person name="Uchiyama I."/>
            <person name="Ito T."/>
            <person name="Fujiyama A."/>
            <person name="Inagaki F."/>
            <person name="Takami H."/>
        </authorList>
    </citation>
    <scope>NUCLEOTIDE SEQUENCE</scope>
    <source>
        <strain evidence="2">Expedition CK06-06</strain>
    </source>
</reference>
<evidence type="ECO:0000313" key="2">
    <source>
        <dbReference type="EMBL" id="GAG43186.1"/>
    </source>
</evidence>
<feature type="non-terminal residue" evidence="2">
    <location>
        <position position="1"/>
    </location>
</feature>
<keyword evidence="1" id="KW-0472">Membrane</keyword>
<dbReference type="EMBL" id="BARS01055152">
    <property type="protein sequence ID" value="GAG43186.1"/>
    <property type="molecule type" value="Genomic_DNA"/>
</dbReference>
<comment type="caution">
    <text evidence="2">The sequence shown here is derived from an EMBL/GenBank/DDBJ whole genome shotgun (WGS) entry which is preliminary data.</text>
</comment>
<sequence>LGLAWLTLAFCGWGFHILLDIFTHTKTFFPTPIFWPFSNFSFSGINWANKWFMLFNYAVLLFMYLVFYF</sequence>
<evidence type="ECO:0000256" key="1">
    <source>
        <dbReference type="SAM" id="Phobius"/>
    </source>
</evidence>
<proteinExistence type="predicted"/>
<accession>X0Z3M0</accession>
<keyword evidence="1" id="KW-1133">Transmembrane helix</keyword>